<evidence type="ECO:0000313" key="3">
    <source>
        <dbReference type="Proteomes" id="UP001054821"/>
    </source>
</evidence>
<accession>A0AAD4Z3T7</accession>
<sequence>MEAFSFERKIKHYSTRAFGLAVNMVATSLDSRESLMLKYSKALSNVKELEARGCIVLHEVDVHSMSQHPFLIRLRFDRIIYNFPHAGYLLGPFSSERNRFQIWFHQDLIRGFLKNALELLTAIGEIHVTHKTTFPFSEWKIVELAHEVGLYLVDEEPFSLWDYPGYENKRGDGMCDQTFPVGMCSTFKFAKLFYHSSPSCFHLSITDSGPWSGYSGINGPHMESNVSGNMPKYTGAIEYSKAYSSRGKQIEDGEKKKKWGSKLKIASLNSRLRRERWHPTVKAKRILEEKIHAEEPDPGKKTRRPYNYQDACMLTVAPYPATLK</sequence>
<keyword evidence="3" id="KW-1185">Reference proteome</keyword>
<comment type="caution">
    <text evidence="2">The sequence shown here is derived from an EMBL/GenBank/DDBJ whole genome shotgun (WGS) entry which is preliminary data.</text>
</comment>
<dbReference type="GO" id="GO:0005737">
    <property type="term" value="C:cytoplasm"/>
    <property type="evidence" value="ECO:0007669"/>
    <property type="project" value="TreeGrafter"/>
</dbReference>
<organism evidence="2 3">
    <name type="scientific">Prunus dulcis</name>
    <name type="common">Almond</name>
    <name type="synonym">Amygdalus dulcis</name>
    <dbReference type="NCBI Taxonomy" id="3755"/>
    <lineage>
        <taxon>Eukaryota</taxon>
        <taxon>Viridiplantae</taxon>
        <taxon>Streptophyta</taxon>
        <taxon>Embryophyta</taxon>
        <taxon>Tracheophyta</taxon>
        <taxon>Spermatophyta</taxon>
        <taxon>Magnoliopsida</taxon>
        <taxon>eudicotyledons</taxon>
        <taxon>Gunneridae</taxon>
        <taxon>Pentapetalae</taxon>
        <taxon>rosids</taxon>
        <taxon>fabids</taxon>
        <taxon>Rosales</taxon>
        <taxon>Rosaceae</taxon>
        <taxon>Amygdaloideae</taxon>
        <taxon>Amygdaleae</taxon>
        <taxon>Prunus</taxon>
    </lineage>
</organism>
<dbReference type="PANTHER" id="PTHR11538:SF89">
    <property type="entry name" value="PROTEIN, PUTATIVE (DUF2431)-RELATED"/>
    <property type="match status" value="1"/>
</dbReference>
<gene>
    <name evidence="2" type="ORF">L3X38_022716</name>
</gene>
<evidence type="ECO:0000313" key="2">
    <source>
        <dbReference type="EMBL" id="KAI5332587.1"/>
    </source>
</evidence>
<dbReference type="GO" id="GO:0070475">
    <property type="term" value="P:rRNA base methylation"/>
    <property type="evidence" value="ECO:0007669"/>
    <property type="project" value="InterPro"/>
</dbReference>
<dbReference type="PANTHER" id="PTHR11538">
    <property type="entry name" value="PHENYLALANYL-TRNA SYNTHETASE"/>
    <property type="match status" value="1"/>
</dbReference>
<dbReference type="InterPro" id="IPR019446">
    <property type="entry name" value="BMT5-like"/>
</dbReference>
<dbReference type="Pfam" id="PF10354">
    <property type="entry name" value="BMT5-like"/>
    <property type="match status" value="1"/>
</dbReference>
<reference evidence="2 3" key="1">
    <citation type="journal article" date="2022" name="G3 (Bethesda)">
        <title>Whole-genome sequence and methylome profiling of the almond [Prunus dulcis (Mill.) D.A. Webb] cultivar 'Nonpareil'.</title>
        <authorList>
            <person name="D'Amico-Willman K.M."/>
            <person name="Ouma W.Z."/>
            <person name="Meulia T."/>
            <person name="Sideli G.M."/>
            <person name="Gradziel T.M."/>
            <person name="Fresnedo-Ramirez J."/>
        </authorList>
    </citation>
    <scope>NUCLEOTIDE SEQUENCE [LARGE SCALE GENOMIC DNA]</scope>
    <source>
        <strain evidence="2">Clone GOH B32 T37-40</strain>
    </source>
</reference>
<evidence type="ECO:0000259" key="1">
    <source>
        <dbReference type="Pfam" id="PF10354"/>
    </source>
</evidence>
<name>A0AAD4Z3T7_PRUDU</name>
<feature type="domain" description="25S rRNA (uridine-N(3))-methyltransferase BMT5-like" evidence="1">
    <location>
        <begin position="4"/>
        <end position="170"/>
    </location>
</feature>
<dbReference type="Proteomes" id="UP001054821">
    <property type="component" value="Chromosome 4"/>
</dbReference>
<protein>
    <recommendedName>
        <fullName evidence="1">25S rRNA (uridine-N(3))-methyltransferase BMT5-like domain-containing protein</fullName>
    </recommendedName>
</protein>
<dbReference type="GO" id="GO:0070042">
    <property type="term" value="F:rRNA (uridine-N3-)-methyltransferase activity"/>
    <property type="evidence" value="ECO:0007669"/>
    <property type="project" value="InterPro"/>
</dbReference>
<dbReference type="EMBL" id="JAJFAZ020000004">
    <property type="protein sequence ID" value="KAI5332587.1"/>
    <property type="molecule type" value="Genomic_DNA"/>
</dbReference>
<proteinExistence type="predicted"/>
<dbReference type="AlphaFoldDB" id="A0AAD4Z3T7"/>